<feature type="region of interest" description="Disordered" evidence="1">
    <location>
        <begin position="150"/>
        <end position="170"/>
    </location>
</feature>
<keyword evidence="4" id="KW-1185">Reference proteome</keyword>
<evidence type="ECO:0000259" key="2">
    <source>
        <dbReference type="Pfam" id="PF14379"/>
    </source>
</evidence>
<reference evidence="3 4" key="1">
    <citation type="submission" date="2024-01" db="EMBL/GenBank/DDBJ databases">
        <title>Genome assemblies of Stephania.</title>
        <authorList>
            <person name="Yang L."/>
        </authorList>
    </citation>
    <scope>NUCLEOTIDE SEQUENCE [LARGE SCALE GENOMIC DNA]</scope>
    <source>
        <strain evidence="3">JXDWG</strain>
        <tissue evidence="3">Leaf</tissue>
    </source>
</reference>
<dbReference type="Proteomes" id="UP001419268">
    <property type="component" value="Unassembled WGS sequence"/>
</dbReference>
<gene>
    <name evidence="3" type="ORF">Scep_014910</name>
</gene>
<evidence type="ECO:0000313" key="3">
    <source>
        <dbReference type="EMBL" id="KAK9126064.1"/>
    </source>
</evidence>
<evidence type="ECO:0000313" key="4">
    <source>
        <dbReference type="Proteomes" id="UP001419268"/>
    </source>
</evidence>
<sequence length="194" mass="21910">MEAQSRMNGHLEVHRLLKLRIEAQGRYLETMVDEHRKLCNSSHKLHKPSTCPVSLPPLCEESESNAREWVSDSEIDLSGATSRKILLDQEKDDFECLMQSAGLPVILGASSQVKEQMTPAEIQSKECHRENDDFMYQLAGFELALHSEEPSQRKTLKRMRDQNETRSSGSTDDVAFLWPLSSGESSSISSFIVL</sequence>
<dbReference type="AlphaFoldDB" id="A0AAP0J258"/>
<comment type="caution">
    <text evidence="3">The sequence shown here is derived from an EMBL/GenBank/DDBJ whole genome shotgun (WGS) entry which is preliminary data.</text>
</comment>
<accession>A0AAP0J258</accession>
<feature type="compositionally biased region" description="Basic and acidic residues" evidence="1">
    <location>
        <begin position="150"/>
        <end position="164"/>
    </location>
</feature>
<evidence type="ECO:0000256" key="1">
    <source>
        <dbReference type="SAM" id="MobiDB-lite"/>
    </source>
</evidence>
<organism evidence="3 4">
    <name type="scientific">Stephania cephalantha</name>
    <dbReference type="NCBI Taxonomy" id="152367"/>
    <lineage>
        <taxon>Eukaryota</taxon>
        <taxon>Viridiplantae</taxon>
        <taxon>Streptophyta</taxon>
        <taxon>Embryophyta</taxon>
        <taxon>Tracheophyta</taxon>
        <taxon>Spermatophyta</taxon>
        <taxon>Magnoliopsida</taxon>
        <taxon>Ranunculales</taxon>
        <taxon>Menispermaceae</taxon>
        <taxon>Menispermoideae</taxon>
        <taxon>Cissampelideae</taxon>
        <taxon>Stephania</taxon>
    </lineage>
</organism>
<dbReference type="EMBL" id="JBBNAG010000006">
    <property type="protein sequence ID" value="KAK9126064.1"/>
    <property type="molecule type" value="Genomic_DNA"/>
</dbReference>
<name>A0AAP0J258_9MAGN</name>
<proteinExistence type="predicted"/>
<dbReference type="Pfam" id="PF14379">
    <property type="entry name" value="Myb_CC_LHEQLE"/>
    <property type="match status" value="1"/>
</dbReference>
<protein>
    <recommendedName>
        <fullName evidence="2">MYB-CC type transcription factor LHEQLE-containing domain-containing protein</fullName>
    </recommendedName>
</protein>
<dbReference type="InterPro" id="IPR025756">
    <property type="entry name" value="Myb_CC_LHEQLE"/>
</dbReference>
<feature type="domain" description="MYB-CC type transcription factor LHEQLE-containing" evidence="2">
    <location>
        <begin position="1"/>
        <end position="37"/>
    </location>
</feature>